<dbReference type="GO" id="GO:0008270">
    <property type="term" value="F:zinc ion binding"/>
    <property type="evidence" value="ECO:0007669"/>
    <property type="project" value="InterPro"/>
</dbReference>
<evidence type="ECO:0000313" key="8">
    <source>
        <dbReference type="Proteomes" id="UP000440224"/>
    </source>
</evidence>
<evidence type="ECO:0000256" key="5">
    <source>
        <dbReference type="SAM" id="MobiDB-lite"/>
    </source>
</evidence>
<comment type="caution">
    <text evidence="7">The sequence shown here is derived from an EMBL/GenBank/DDBJ whole genome shotgun (WGS) entry which is preliminary data.</text>
</comment>
<dbReference type="InterPro" id="IPR007280">
    <property type="entry name" value="Peptidase_C_arc/bac"/>
</dbReference>
<reference evidence="7 8" key="1">
    <citation type="submission" date="2019-10" db="EMBL/GenBank/DDBJ databases">
        <title>A soil myxobacterium in the family Polyangiaceae.</title>
        <authorList>
            <person name="Li Y."/>
            <person name="Wang J."/>
        </authorList>
    </citation>
    <scope>NUCLEOTIDE SEQUENCE [LARGE SCALE GENOMIC DNA]</scope>
    <source>
        <strain evidence="7 8">DSM 14734</strain>
    </source>
</reference>
<evidence type="ECO:0000256" key="2">
    <source>
        <dbReference type="ARBA" id="ARBA00022723"/>
    </source>
</evidence>
<dbReference type="Pfam" id="PF00413">
    <property type="entry name" value="Peptidase_M10"/>
    <property type="match status" value="1"/>
</dbReference>
<dbReference type="Pfam" id="PF04151">
    <property type="entry name" value="PPC"/>
    <property type="match status" value="1"/>
</dbReference>
<evidence type="ECO:0000259" key="6">
    <source>
        <dbReference type="SMART" id="SM00235"/>
    </source>
</evidence>
<dbReference type="EMBL" id="WJIE01000007">
    <property type="protein sequence ID" value="MRG95383.1"/>
    <property type="molecule type" value="Genomic_DNA"/>
</dbReference>
<dbReference type="SMART" id="SM00235">
    <property type="entry name" value="ZnMc"/>
    <property type="match status" value="1"/>
</dbReference>
<keyword evidence="3" id="KW-0378">Hydrolase</keyword>
<dbReference type="CDD" id="cd04279">
    <property type="entry name" value="ZnMc_MMP_like_1"/>
    <property type="match status" value="1"/>
</dbReference>
<dbReference type="InterPro" id="IPR001818">
    <property type="entry name" value="Pept_M10_metallopeptidase"/>
</dbReference>
<name>A0A6N7PTR8_9BACT</name>
<dbReference type="GO" id="GO:0031012">
    <property type="term" value="C:extracellular matrix"/>
    <property type="evidence" value="ECO:0007669"/>
    <property type="project" value="InterPro"/>
</dbReference>
<dbReference type="GO" id="GO:0006508">
    <property type="term" value="P:proteolysis"/>
    <property type="evidence" value="ECO:0007669"/>
    <property type="project" value="UniProtKB-KW"/>
</dbReference>
<protein>
    <submittedName>
        <fullName evidence="7">Matrixin family metalloprotease</fullName>
    </submittedName>
</protein>
<keyword evidence="7" id="KW-0482">Metalloprotease</keyword>
<dbReference type="InterPro" id="IPR024079">
    <property type="entry name" value="MetalloPept_cat_dom_sf"/>
</dbReference>
<dbReference type="Proteomes" id="UP000440224">
    <property type="component" value="Unassembled WGS sequence"/>
</dbReference>
<organism evidence="7 8">
    <name type="scientific">Polyangium spumosum</name>
    <dbReference type="NCBI Taxonomy" id="889282"/>
    <lineage>
        <taxon>Bacteria</taxon>
        <taxon>Pseudomonadati</taxon>
        <taxon>Myxococcota</taxon>
        <taxon>Polyangia</taxon>
        <taxon>Polyangiales</taxon>
        <taxon>Polyangiaceae</taxon>
        <taxon>Polyangium</taxon>
    </lineage>
</organism>
<evidence type="ECO:0000256" key="3">
    <source>
        <dbReference type="ARBA" id="ARBA00022801"/>
    </source>
</evidence>
<sequence>MVAFVLVSGALGAGCAGETSEEMIADTYASFEEFEAATYREPDTGIYIVDGDTPVDDIKKLQEFYETHVRHGALIVHRAGGQDAKWDDVKKLDLEYCVSTTFGNRYSAAVQAMQAATLAWEQVANVKFKYLSTEDGNCTASNNNVLFDVRPVNSNGQYLARAFFPGDSRSSRNVLIDSGAFQNQGPTSLTGILRHELGHVLGFRHEHTRPEAGKCFEDNQWRELTSYDAKSVMHYPQCNGTGDQTLSLTEKDKQGAVLLYGAPGGAPPAPEPGDPGGEPAPGDPGGEPAPGDPPAPGGTPSTQTYSGNVSKNQVVQIAPLSVAEGTTFEVTMTGKGDPDLYVRFGAQPSASKWACRPYKTGPNESCSLTVPAGQTQAFIAVHGYSWGQYQLSVNYTAP</sequence>
<keyword evidence="8" id="KW-1185">Reference proteome</keyword>
<feature type="domain" description="Peptidase metallopeptidase" evidence="6">
    <location>
        <begin position="82"/>
        <end position="237"/>
    </location>
</feature>
<dbReference type="RefSeq" id="WP_153822177.1">
    <property type="nucleotide sequence ID" value="NZ_WJIE01000007.1"/>
</dbReference>
<dbReference type="InterPro" id="IPR006026">
    <property type="entry name" value="Peptidase_Metallo"/>
</dbReference>
<evidence type="ECO:0000256" key="1">
    <source>
        <dbReference type="ARBA" id="ARBA00022670"/>
    </source>
</evidence>
<gene>
    <name evidence="7" type="ORF">GF068_26205</name>
</gene>
<proteinExistence type="predicted"/>
<keyword evidence="4" id="KW-0862">Zinc</keyword>
<accession>A0A6N7PTR8</accession>
<dbReference type="OrthoDB" id="5289073at2"/>
<dbReference type="AlphaFoldDB" id="A0A6N7PTR8"/>
<dbReference type="Gene3D" id="2.60.120.380">
    <property type="match status" value="1"/>
</dbReference>
<dbReference type="SUPFAM" id="SSF55486">
    <property type="entry name" value="Metalloproteases ('zincins'), catalytic domain"/>
    <property type="match status" value="1"/>
</dbReference>
<dbReference type="Gene3D" id="3.40.390.10">
    <property type="entry name" value="Collagenase (Catalytic Domain)"/>
    <property type="match status" value="1"/>
</dbReference>
<keyword evidence="2" id="KW-0479">Metal-binding</keyword>
<keyword evidence="1 7" id="KW-0645">Protease</keyword>
<dbReference type="GO" id="GO:0004222">
    <property type="term" value="F:metalloendopeptidase activity"/>
    <property type="evidence" value="ECO:0007669"/>
    <property type="project" value="InterPro"/>
</dbReference>
<feature type="region of interest" description="Disordered" evidence="5">
    <location>
        <begin position="258"/>
        <end position="307"/>
    </location>
</feature>
<evidence type="ECO:0000256" key="4">
    <source>
        <dbReference type="ARBA" id="ARBA00022833"/>
    </source>
</evidence>
<evidence type="ECO:0000313" key="7">
    <source>
        <dbReference type="EMBL" id="MRG95383.1"/>
    </source>
</evidence>